<keyword evidence="1" id="KW-1133">Transmembrane helix</keyword>
<reference evidence="2" key="1">
    <citation type="journal article" date="2015" name="Proc. Natl. Acad. Sci. U.S.A.">
        <title>Networks of energetic and metabolic interactions define dynamics in microbial communities.</title>
        <authorList>
            <person name="Embree M."/>
            <person name="Liu J.K."/>
            <person name="Al-Bassam M.M."/>
            <person name="Zengler K."/>
        </authorList>
    </citation>
    <scope>NUCLEOTIDE SEQUENCE</scope>
</reference>
<gene>
    <name evidence="2" type="ORF">ASZ90_004789</name>
</gene>
<evidence type="ECO:0000313" key="2">
    <source>
        <dbReference type="EMBL" id="KUG25387.1"/>
    </source>
</evidence>
<protein>
    <submittedName>
        <fullName evidence="2">Uncharacterized protein</fullName>
    </submittedName>
</protein>
<comment type="caution">
    <text evidence="2">The sequence shown here is derived from an EMBL/GenBank/DDBJ whole genome shotgun (WGS) entry which is preliminary data.</text>
</comment>
<dbReference type="PANTHER" id="PTHR43044:SF1">
    <property type="entry name" value="QUINOL:CYTOCHROME C OXIDOREDUCTASE QUINONE-BINDING SUBUNIT 2"/>
    <property type="match status" value="1"/>
</dbReference>
<feature type="transmembrane region" description="Helical" evidence="1">
    <location>
        <begin position="7"/>
        <end position="24"/>
    </location>
</feature>
<feature type="transmembrane region" description="Helical" evidence="1">
    <location>
        <begin position="101"/>
        <end position="121"/>
    </location>
</feature>
<dbReference type="AlphaFoldDB" id="A0A0W8FWU7"/>
<feature type="transmembrane region" description="Helical" evidence="1">
    <location>
        <begin position="39"/>
        <end position="58"/>
    </location>
</feature>
<evidence type="ECO:0000256" key="1">
    <source>
        <dbReference type="SAM" id="Phobius"/>
    </source>
</evidence>
<proteinExistence type="predicted"/>
<name>A0A0W8FWU7_9ZZZZ</name>
<feature type="transmembrane region" description="Helical" evidence="1">
    <location>
        <begin position="70"/>
        <end position="89"/>
    </location>
</feature>
<dbReference type="EMBL" id="LNQE01000698">
    <property type="protein sequence ID" value="KUG25387.1"/>
    <property type="molecule type" value="Genomic_DNA"/>
</dbReference>
<sequence length="144" mass="16950">MFAFVNFWAYIAFSQFLLIYYANIPEETYWYLNRWEGGWIFVSLLLIVVHFVVPYFGLVSQPSKTNPKRLKFMAIWILVAHIVDLYWLIMPTYSPDSIPFSWMELGFPLLTFGIMVIVFGIKAKKENLVPIGDPKLKRGLDFRL</sequence>
<keyword evidence="1" id="KW-0472">Membrane</keyword>
<organism evidence="2">
    <name type="scientific">hydrocarbon metagenome</name>
    <dbReference type="NCBI Taxonomy" id="938273"/>
    <lineage>
        <taxon>unclassified sequences</taxon>
        <taxon>metagenomes</taxon>
        <taxon>ecological metagenomes</taxon>
    </lineage>
</organism>
<keyword evidence="1" id="KW-0812">Transmembrane</keyword>
<accession>A0A0W8FWU7</accession>
<dbReference type="PANTHER" id="PTHR43044">
    <property type="match status" value="1"/>
</dbReference>